<dbReference type="PANTHER" id="PTHR36920:SF1">
    <property type="entry name" value="OUTER MEMBRANE PROTEIN W"/>
    <property type="match status" value="1"/>
</dbReference>
<dbReference type="InterPro" id="IPR005618">
    <property type="entry name" value="OMPW"/>
</dbReference>
<reference evidence="3" key="1">
    <citation type="submission" date="2023-01" db="EMBL/GenBank/DDBJ databases">
        <title>The genome sequence of Kordiimonadaceae bacterium 6D33.</title>
        <authorList>
            <person name="Liu Y."/>
        </authorList>
    </citation>
    <scope>NUCLEOTIDE SEQUENCE</scope>
    <source>
        <strain evidence="3">6D33</strain>
    </source>
</reference>
<protein>
    <submittedName>
        <fullName evidence="3">Outer membrane beta-barrel protein</fullName>
    </submittedName>
</protein>
<dbReference type="PANTHER" id="PTHR36920">
    <property type="match status" value="1"/>
</dbReference>
<comment type="similarity">
    <text evidence="1">Belongs to the OmpW/AlkL family.</text>
</comment>
<dbReference type="Proteomes" id="UP001217500">
    <property type="component" value="Chromosome"/>
</dbReference>
<name>A0AAE9XRD8_9PROT</name>
<dbReference type="RefSeq" id="WP_289504542.1">
    <property type="nucleotide sequence ID" value="NZ_CP116805.1"/>
</dbReference>
<dbReference type="GO" id="GO:0055085">
    <property type="term" value="P:transmembrane transport"/>
    <property type="evidence" value="ECO:0007669"/>
    <property type="project" value="TreeGrafter"/>
</dbReference>
<dbReference type="InterPro" id="IPR011250">
    <property type="entry name" value="OMP/PagP_B-barrel"/>
</dbReference>
<dbReference type="Pfam" id="PF03922">
    <property type="entry name" value="OmpW"/>
    <property type="match status" value="1"/>
</dbReference>
<dbReference type="Gene3D" id="2.40.160.20">
    <property type="match status" value="1"/>
</dbReference>
<feature type="signal peptide" evidence="2">
    <location>
        <begin position="1"/>
        <end position="24"/>
    </location>
</feature>
<gene>
    <name evidence="3" type="ORF">PH603_03470</name>
</gene>
<dbReference type="AlphaFoldDB" id="A0AAE9XRD8"/>
<dbReference type="SUPFAM" id="SSF56925">
    <property type="entry name" value="OMPA-like"/>
    <property type="match status" value="1"/>
</dbReference>
<evidence type="ECO:0000256" key="2">
    <source>
        <dbReference type="SAM" id="SignalP"/>
    </source>
</evidence>
<feature type="chain" id="PRO_5042273027" evidence="2">
    <location>
        <begin position="25"/>
        <end position="209"/>
    </location>
</feature>
<organism evidence="3 4">
    <name type="scientific">Gimibacter soli</name>
    <dbReference type="NCBI Taxonomy" id="3024400"/>
    <lineage>
        <taxon>Bacteria</taxon>
        <taxon>Pseudomonadati</taxon>
        <taxon>Pseudomonadota</taxon>
        <taxon>Alphaproteobacteria</taxon>
        <taxon>Kordiimonadales</taxon>
        <taxon>Temperatibacteraceae</taxon>
        <taxon>Gimibacter</taxon>
    </lineage>
</organism>
<dbReference type="GO" id="GO:0019867">
    <property type="term" value="C:outer membrane"/>
    <property type="evidence" value="ECO:0007669"/>
    <property type="project" value="InterPro"/>
</dbReference>
<keyword evidence="2" id="KW-0732">Signal</keyword>
<evidence type="ECO:0000313" key="3">
    <source>
        <dbReference type="EMBL" id="WCL54817.1"/>
    </source>
</evidence>
<evidence type="ECO:0000313" key="4">
    <source>
        <dbReference type="Proteomes" id="UP001217500"/>
    </source>
</evidence>
<dbReference type="EMBL" id="CP116805">
    <property type="protein sequence ID" value="WCL54817.1"/>
    <property type="molecule type" value="Genomic_DNA"/>
</dbReference>
<proteinExistence type="inferred from homology"/>
<sequence>MTLSAKFLSGAALAAMLISVPASAEAGDWLMRLRGVYVKADDSATISAIGGTSDVGTEFTGEVDFTYFITDKFAAELILATTKHSVAAVDTALGDVDLGSVWLLPPTLTFQYHPLAGEKVSPYIGAGVNYTMFYNEDAPGGTVTAIDYKNKFGLAAQAGVDIAMGEKWFINFDVKKIWLNTDVSLNGGAITADVDIDPWIFGAGFGFRF</sequence>
<evidence type="ECO:0000256" key="1">
    <source>
        <dbReference type="ARBA" id="ARBA00009330"/>
    </source>
</evidence>
<accession>A0AAE9XRD8</accession>
<keyword evidence="4" id="KW-1185">Reference proteome</keyword>
<dbReference type="KEGG" id="gso:PH603_03470"/>